<accession>A0A0D7BH29</accession>
<evidence type="ECO:0000313" key="2">
    <source>
        <dbReference type="Proteomes" id="UP000054007"/>
    </source>
</evidence>
<name>A0A0D7BH29_9AGAR</name>
<gene>
    <name evidence="1" type="ORF">CYLTODRAFT_212522</name>
</gene>
<proteinExistence type="predicted"/>
<protein>
    <submittedName>
        <fullName evidence="1">Uncharacterized protein</fullName>
    </submittedName>
</protein>
<sequence length="59" mass="6368">MKPQAAASRIIQSPFNVISGSALLPGVMWITNNFALLTATSNVQKHYCELARMCEVASS</sequence>
<reference evidence="1 2" key="1">
    <citation type="journal article" date="2015" name="Fungal Genet. Biol.">
        <title>Evolution of novel wood decay mechanisms in Agaricales revealed by the genome sequences of Fistulina hepatica and Cylindrobasidium torrendii.</title>
        <authorList>
            <person name="Floudas D."/>
            <person name="Held B.W."/>
            <person name="Riley R."/>
            <person name="Nagy L.G."/>
            <person name="Koehler G."/>
            <person name="Ransdell A.S."/>
            <person name="Younus H."/>
            <person name="Chow J."/>
            <person name="Chiniquy J."/>
            <person name="Lipzen A."/>
            <person name="Tritt A."/>
            <person name="Sun H."/>
            <person name="Haridas S."/>
            <person name="LaButti K."/>
            <person name="Ohm R.A."/>
            <person name="Kues U."/>
            <person name="Blanchette R.A."/>
            <person name="Grigoriev I.V."/>
            <person name="Minto R.E."/>
            <person name="Hibbett D.S."/>
        </authorList>
    </citation>
    <scope>NUCLEOTIDE SEQUENCE [LARGE SCALE GENOMIC DNA]</scope>
    <source>
        <strain evidence="1 2">FP15055 ss-10</strain>
    </source>
</reference>
<dbReference type="Proteomes" id="UP000054007">
    <property type="component" value="Unassembled WGS sequence"/>
</dbReference>
<keyword evidence="2" id="KW-1185">Reference proteome</keyword>
<dbReference type="EMBL" id="KN880478">
    <property type="protein sequence ID" value="KIY69777.1"/>
    <property type="molecule type" value="Genomic_DNA"/>
</dbReference>
<evidence type="ECO:0000313" key="1">
    <source>
        <dbReference type="EMBL" id="KIY69777.1"/>
    </source>
</evidence>
<dbReference type="AlphaFoldDB" id="A0A0D7BH29"/>
<organism evidence="1 2">
    <name type="scientific">Cylindrobasidium torrendii FP15055 ss-10</name>
    <dbReference type="NCBI Taxonomy" id="1314674"/>
    <lineage>
        <taxon>Eukaryota</taxon>
        <taxon>Fungi</taxon>
        <taxon>Dikarya</taxon>
        <taxon>Basidiomycota</taxon>
        <taxon>Agaricomycotina</taxon>
        <taxon>Agaricomycetes</taxon>
        <taxon>Agaricomycetidae</taxon>
        <taxon>Agaricales</taxon>
        <taxon>Marasmiineae</taxon>
        <taxon>Physalacriaceae</taxon>
        <taxon>Cylindrobasidium</taxon>
    </lineage>
</organism>